<dbReference type="OrthoDB" id="72441at2759"/>
<gene>
    <name evidence="3" type="ORF">PNOK_0234300</name>
</gene>
<dbReference type="EMBL" id="NBII01000002">
    <property type="protein sequence ID" value="PAV22386.1"/>
    <property type="molecule type" value="Genomic_DNA"/>
</dbReference>
<protein>
    <recommendedName>
        <fullName evidence="2">TECPR1-like DysF domain-containing protein</fullName>
    </recommendedName>
</protein>
<dbReference type="InParanoid" id="A0A286US18"/>
<proteinExistence type="predicted"/>
<name>A0A286US18_9AGAM</name>
<evidence type="ECO:0000313" key="4">
    <source>
        <dbReference type="Proteomes" id="UP000217199"/>
    </source>
</evidence>
<feature type="compositionally biased region" description="Polar residues" evidence="1">
    <location>
        <begin position="20"/>
        <end position="32"/>
    </location>
</feature>
<organism evidence="3 4">
    <name type="scientific">Pyrrhoderma noxium</name>
    <dbReference type="NCBI Taxonomy" id="2282107"/>
    <lineage>
        <taxon>Eukaryota</taxon>
        <taxon>Fungi</taxon>
        <taxon>Dikarya</taxon>
        <taxon>Basidiomycota</taxon>
        <taxon>Agaricomycotina</taxon>
        <taxon>Agaricomycetes</taxon>
        <taxon>Hymenochaetales</taxon>
        <taxon>Hymenochaetaceae</taxon>
        <taxon>Pyrrhoderma</taxon>
    </lineage>
</organism>
<evidence type="ECO:0000259" key="2">
    <source>
        <dbReference type="Pfam" id="PF06398"/>
    </source>
</evidence>
<feature type="compositionally biased region" description="Low complexity" evidence="1">
    <location>
        <begin position="66"/>
        <end position="75"/>
    </location>
</feature>
<dbReference type="GO" id="GO:0007031">
    <property type="term" value="P:peroxisome organization"/>
    <property type="evidence" value="ECO:0007669"/>
    <property type="project" value="UniProtKB-ARBA"/>
</dbReference>
<dbReference type="InterPro" id="IPR010482">
    <property type="entry name" value="TECPR1-like_DysF"/>
</dbReference>
<comment type="caution">
    <text evidence="3">The sequence shown here is derived from an EMBL/GenBank/DDBJ whole genome shotgun (WGS) entry which is preliminary data.</text>
</comment>
<feature type="compositionally biased region" description="Polar residues" evidence="1">
    <location>
        <begin position="1"/>
        <end position="10"/>
    </location>
</feature>
<feature type="region of interest" description="Disordered" evidence="1">
    <location>
        <begin position="66"/>
        <end position="101"/>
    </location>
</feature>
<feature type="region of interest" description="Disordered" evidence="1">
    <location>
        <begin position="1"/>
        <end position="45"/>
    </location>
</feature>
<sequence>MMASTSQVSASLDYPPLPESGNNDDSAYAQQEFSEREQASKSWRRLLPTHKSKVTLLKRRNSLLSLNSSSSDSSSIKPGTASHVADESLQDVSSAMVETRSSRRVSNIKLEDYNEVDPTKDQHLYRWVMVYENQRGFSLFSTPKYSSQSLLPKDPPPFSVVSPARSLVDGRPVDKLRKSNQPNVSLSDFPLPDGNWRWASKDWMIDMRNDSVQYDGFEYNWYFQTKRWRPRAGRLNYGGWVRRRRWIRLMERPPLTFLKKEKEYEAEQDTSKSLYRSQLMADEVWLGDEKDWTRLHKFLLSLGRDGRVLETWGDWLTYGNYNQPMRTNITRVFCAHASDILGLLTYPASRVSLLALFYRAQLITKPELVNLINDAKCSIDTSQLMDLIG</sequence>
<feature type="domain" description="TECPR1-like DysF" evidence="2">
    <location>
        <begin position="103"/>
        <end position="248"/>
    </location>
</feature>
<accession>A0A286US18</accession>
<dbReference type="Proteomes" id="UP000217199">
    <property type="component" value="Unassembled WGS sequence"/>
</dbReference>
<dbReference type="STRING" id="2282107.A0A286US18"/>
<dbReference type="Pfam" id="PF06398">
    <property type="entry name" value="Pex24p"/>
    <property type="match status" value="1"/>
</dbReference>
<dbReference type="GO" id="GO:0005778">
    <property type="term" value="C:peroxisomal membrane"/>
    <property type="evidence" value="ECO:0007669"/>
    <property type="project" value="UniProtKB-ARBA"/>
</dbReference>
<reference evidence="3 4" key="1">
    <citation type="journal article" date="2017" name="Mol. Ecol.">
        <title>Comparative and population genomic landscape of Phellinus noxius: A hypervariable fungus causing root rot in trees.</title>
        <authorList>
            <person name="Chung C.L."/>
            <person name="Lee T.J."/>
            <person name="Akiba M."/>
            <person name="Lee H.H."/>
            <person name="Kuo T.H."/>
            <person name="Liu D."/>
            <person name="Ke H.M."/>
            <person name="Yokoi T."/>
            <person name="Roa M.B."/>
            <person name="Lu M.J."/>
            <person name="Chang Y.Y."/>
            <person name="Ann P.J."/>
            <person name="Tsai J.N."/>
            <person name="Chen C.Y."/>
            <person name="Tzean S.S."/>
            <person name="Ota Y."/>
            <person name="Hattori T."/>
            <person name="Sahashi N."/>
            <person name="Liou R.F."/>
            <person name="Kikuchi T."/>
            <person name="Tsai I.J."/>
        </authorList>
    </citation>
    <scope>NUCLEOTIDE SEQUENCE [LARGE SCALE GENOMIC DNA]</scope>
    <source>
        <strain evidence="3 4">FFPRI411160</strain>
    </source>
</reference>
<evidence type="ECO:0000256" key="1">
    <source>
        <dbReference type="SAM" id="MobiDB-lite"/>
    </source>
</evidence>
<keyword evidence="4" id="KW-1185">Reference proteome</keyword>
<dbReference type="AlphaFoldDB" id="A0A286US18"/>
<evidence type="ECO:0000313" key="3">
    <source>
        <dbReference type="EMBL" id="PAV22386.1"/>
    </source>
</evidence>